<keyword evidence="12" id="KW-1185">Reference proteome</keyword>
<evidence type="ECO:0000256" key="1">
    <source>
        <dbReference type="ARBA" id="ARBA00007495"/>
    </source>
</evidence>
<sequence>MESLESRGFCFFQWTVWFLPWLSFLLWFCFLEVLQNQFLCPINCSSGERAAAASHFVASSPFDYMGHDTEALCLQQTTHSRMPSTNHLYIQSHSSVRTRTSARRSHNAVGEDNIILNPRFGDGLNNWSSKGCKIELHESMVDGKIIPQSGKVFASATERTEKWNGIEQEITGRVLHHVAYQVTAVVRIYSDNVTSAAVQATLWVQEQDLREEYLAIANLQVTDNDWVQLQGEFLLNASPSRAIIYLEGPPPGTDILINSLNVKHAEKISASARPVSKDVPFGMNIVDNSNLDDGTTGWFPLGNCALSTETGSPRVLPPMARESLGPNKPLSGRYILVTNRSDSWMGPAQMITDKLKLYLTYQVSAWVRIGAGATGFQILNVALGMDGEWINGGEIESSDNKWHEIGGSFRIEKQPSNVMVYVQGPASGVDLMVAGLQIFPVNRKARFKYLKKQTEKIRKRDIILKFSGSETSNFLGNFVKVEQTQNSFPLGSCITRTSMDNDAFVKFLVKNFNWVVFENEMKWSWTEPQEGKFNYKETDELVDWCKSHNMEMRGHCIFWEMEYAIQSWVRSLNGIDLMTAVQNRLTDLLTRYKGKFRHYDVNNEMLHGSFYQDRLGKDIRANMFKTAHQLDPSATLFVNDYHIEDGSDIRSTPEKYIQQILELQEQGAPVGAIGIQAHIDVPVGPIVSSALDKLGTLGLPIWFTELDVSSANEYIRAEDLEVMLREAYAHPAVEGVILWGFWELYMSRTYAHLVNADGKINVAGKRFLALRKEWLSHANGHINEQGEFRFRGFRGTYNIEINSSSKKVNKTIVVDQGELPLVVSIDLQDF</sequence>
<feature type="transmembrane region" description="Helical" evidence="9">
    <location>
        <begin position="12"/>
        <end position="34"/>
    </location>
</feature>
<dbReference type="FunFam" id="3.20.20.80:FF:000104">
    <property type="entry name" value="Endo-1,4-beta-xylanase A"/>
    <property type="match status" value="1"/>
</dbReference>
<dbReference type="Gene3D" id="3.20.20.80">
    <property type="entry name" value="Glycosidases"/>
    <property type="match status" value="1"/>
</dbReference>
<dbReference type="PANTHER" id="PTHR31490">
    <property type="entry name" value="GLYCOSYL HYDROLASE"/>
    <property type="match status" value="1"/>
</dbReference>
<dbReference type="EMBL" id="EQ973772">
    <property type="protein sequence ID" value="EEF52211.1"/>
    <property type="molecule type" value="Genomic_DNA"/>
</dbReference>
<keyword evidence="7" id="KW-0624">Polysaccharide degradation</keyword>
<dbReference type="STRING" id="3988.B9R6T1"/>
<evidence type="ECO:0000259" key="10">
    <source>
        <dbReference type="PROSITE" id="PS51760"/>
    </source>
</evidence>
<comment type="similarity">
    <text evidence="1">Belongs to the glycosyl hydrolase 10 (cellulase F) family.</text>
</comment>
<name>B9R6T1_RICCO</name>
<evidence type="ECO:0000256" key="7">
    <source>
        <dbReference type="ARBA" id="ARBA00023326"/>
    </source>
</evidence>
<keyword evidence="9" id="KW-1133">Transmembrane helix</keyword>
<evidence type="ECO:0000256" key="8">
    <source>
        <dbReference type="PROSITE-ProRule" id="PRU10061"/>
    </source>
</evidence>
<dbReference type="InterPro" id="IPR044846">
    <property type="entry name" value="GH10"/>
</dbReference>
<proteinExistence type="inferred from homology"/>
<dbReference type="InterPro" id="IPR008979">
    <property type="entry name" value="Galactose-bd-like_sf"/>
</dbReference>
<dbReference type="InterPro" id="IPR003305">
    <property type="entry name" value="CenC_carb-bd"/>
</dbReference>
<keyword evidence="9" id="KW-0812">Transmembrane</keyword>
<dbReference type="InterPro" id="IPR017853">
    <property type="entry name" value="GH"/>
</dbReference>
<keyword evidence="9" id="KW-0472">Membrane</keyword>
<dbReference type="AlphaFoldDB" id="B9R6T1"/>
<dbReference type="SMART" id="SM00633">
    <property type="entry name" value="Glyco_10"/>
    <property type="match status" value="1"/>
</dbReference>
<protein>
    <submittedName>
        <fullName evidence="11">Hydrolase, hydrolyzing O-glycosyl compounds, putative</fullName>
        <ecNumber evidence="11">3.2.1.8</ecNumber>
    </submittedName>
</protein>
<dbReference type="InterPro" id="IPR031158">
    <property type="entry name" value="GH10_AS"/>
</dbReference>
<dbReference type="Proteomes" id="UP000008311">
    <property type="component" value="Unassembled WGS sequence"/>
</dbReference>
<reference evidence="12" key="1">
    <citation type="journal article" date="2010" name="Nat. Biotechnol.">
        <title>Draft genome sequence of the oilseed species Ricinus communis.</title>
        <authorList>
            <person name="Chan A.P."/>
            <person name="Crabtree J."/>
            <person name="Zhao Q."/>
            <person name="Lorenzi H."/>
            <person name="Orvis J."/>
            <person name="Puiu D."/>
            <person name="Melake-Berhan A."/>
            <person name="Jones K.M."/>
            <person name="Redman J."/>
            <person name="Chen G."/>
            <person name="Cahoon E.B."/>
            <person name="Gedil M."/>
            <person name="Stanke M."/>
            <person name="Haas B.J."/>
            <person name="Wortman J.R."/>
            <person name="Fraser-Liggett C.M."/>
            <person name="Ravel J."/>
            <person name="Rabinowicz P.D."/>
        </authorList>
    </citation>
    <scope>NUCLEOTIDE SEQUENCE [LARGE SCALE GENOMIC DNA]</scope>
    <source>
        <strain evidence="12">cv. Hale</strain>
    </source>
</reference>
<dbReference type="InterPro" id="IPR001000">
    <property type="entry name" value="GH10_dom"/>
</dbReference>
<keyword evidence="2" id="KW-0858">Xylan degradation</keyword>
<dbReference type="FunCoup" id="B9R6T1">
    <property type="interactions" value="141"/>
</dbReference>
<evidence type="ECO:0000313" key="11">
    <source>
        <dbReference type="EMBL" id="EEF52211.1"/>
    </source>
</evidence>
<evidence type="ECO:0000256" key="5">
    <source>
        <dbReference type="ARBA" id="ARBA00023277"/>
    </source>
</evidence>
<dbReference type="GO" id="GO:0031176">
    <property type="term" value="F:endo-1,4-beta-xylanase activity"/>
    <property type="evidence" value="ECO:0000318"/>
    <property type="project" value="GO_Central"/>
</dbReference>
<dbReference type="GO" id="GO:0045493">
    <property type="term" value="P:xylan catabolic process"/>
    <property type="evidence" value="ECO:0000318"/>
    <property type="project" value="GO_Central"/>
</dbReference>
<dbReference type="PANTHER" id="PTHR31490:SF47">
    <property type="entry name" value="GH10 DOMAIN-CONTAINING PROTEIN"/>
    <property type="match status" value="1"/>
</dbReference>
<dbReference type="PRINTS" id="PR00134">
    <property type="entry name" value="GLHYDRLASE10"/>
</dbReference>
<dbReference type="SUPFAM" id="SSF51445">
    <property type="entry name" value="(Trans)glycosidases"/>
    <property type="match status" value="1"/>
</dbReference>
<dbReference type="Pfam" id="PF02018">
    <property type="entry name" value="CBM_4_9"/>
    <property type="match status" value="2"/>
</dbReference>
<keyword evidence="5" id="KW-0119">Carbohydrate metabolism</keyword>
<feature type="active site" description="Nucleophile" evidence="8">
    <location>
        <position position="705"/>
    </location>
</feature>
<evidence type="ECO:0000256" key="9">
    <source>
        <dbReference type="SAM" id="Phobius"/>
    </source>
</evidence>
<dbReference type="Gene3D" id="2.60.120.260">
    <property type="entry name" value="Galactose-binding domain-like"/>
    <property type="match status" value="2"/>
</dbReference>
<dbReference type="SUPFAM" id="SSF49785">
    <property type="entry name" value="Galactose-binding domain-like"/>
    <property type="match status" value="2"/>
</dbReference>
<dbReference type="FunFam" id="2.60.120.260:FF:000103">
    <property type="entry name" value="Glycosyl hydrolase family 10 protein"/>
    <property type="match status" value="1"/>
</dbReference>
<dbReference type="Pfam" id="PF00331">
    <property type="entry name" value="Glyco_hydro_10"/>
    <property type="match status" value="1"/>
</dbReference>
<evidence type="ECO:0000256" key="3">
    <source>
        <dbReference type="ARBA" id="ARBA00022737"/>
    </source>
</evidence>
<keyword evidence="3" id="KW-0677">Repeat</keyword>
<dbReference type="PROSITE" id="PS00591">
    <property type="entry name" value="GH10_1"/>
    <property type="match status" value="1"/>
</dbReference>
<accession>B9R6T1</accession>
<evidence type="ECO:0000256" key="4">
    <source>
        <dbReference type="ARBA" id="ARBA00022801"/>
    </source>
</evidence>
<feature type="domain" description="GH10" evidence="10">
    <location>
        <begin position="482"/>
        <end position="770"/>
    </location>
</feature>
<dbReference type="InParanoid" id="B9R6T1"/>
<dbReference type="EC" id="3.2.1.8" evidence="11"/>
<dbReference type="eggNOG" id="ENOG502QSCW">
    <property type="taxonomic scope" value="Eukaryota"/>
</dbReference>
<evidence type="ECO:0000256" key="6">
    <source>
        <dbReference type="ARBA" id="ARBA00023295"/>
    </source>
</evidence>
<keyword evidence="6 11" id="KW-0326">Glycosidase</keyword>
<dbReference type="PROSITE" id="PS51760">
    <property type="entry name" value="GH10_2"/>
    <property type="match status" value="1"/>
</dbReference>
<evidence type="ECO:0000313" key="12">
    <source>
        <dbReference type="Proteomes" id="UP000008311"/>
    </source>
</evidence>
<organism evidence="11 12">
    <name type="scientific">Ricinus communis</name>
    <name type="common">Castor bean</name>
    <dbReference type="NCBI Taxonomy" id="3988"/>
    <lineage>
        <taxon>Eukaryota</taxon>
        <taxon>Viridiplantae</taxon>
        <taxon>Streptophyta</taxon>
        <taxon>Embryophyta</taxon>
        <taxon>Tracheophyta</taxon>
        <taxon>Spermatophyta</taxon>
        <taxon>Magnoliopsida</taxon>
        <taxon>eudicotyledons</taxon>
        <taxon>Gunneridae</taxon>
        <taxon>Pentapetalae</taxon>
        <taxon>rosids</taxon>
        <taxon>fabids</taxon>
        <taxon>Malpighiales</taxon>
        <taxon>Euphorbiaceae</taxon>
        <taxon>Acalyphoideae</taxon>
        <taxon>Acalypheae</taxon>
        <taxon>Ricinus</taxon>
    </lineage>
</organism>
<keyword evidence="4 11" id="KW-0378">Hydrolase</keyword>
<gene>
    <name evidence="11" type="ORF">RCOM_1585060</name>
</gene>
<evidence type="ECO:0000256" key="2">
    <source>
        <dbReference type="ARBA" id="ARBA00022651"/>
    </source>
</evidence>